<name>A0A0L8VCR1_9BACT</name>
<organism evidence="2 3">
    <name type="scientific">Sunxiuqinia dokdonensis</name>
    <dbReference type="NCBI Taxonomy" id="1409788"/>
    <lineage>
        <taxon>Bacteria</taxon>
        <taxon>Pseudomonadati</taxon>
        <taxon>Bacteroidota</taxon>
        <taxon>Bacteroidia</taxon>
        <taxon>Marinilabiliales</taxon>
        <taxon>Prolixibacteraceae</taxon>
        <taxon>Sunxiuqinia</taxon>
    </lineage>
</organism>
<evidence type="ECO:0000313" key="3">
    <source>
        <dbReference type="Proteomes" id="UP000036958"/>
    </source>
</evidence>
<sequence length="41" mass="4617">MAKIALFLQILVCASACTICNCAKCALQFMVSILHWSIFYF</sequence>
<keyword evidence="3" id="KW-1185">Reference proteome</keyword>
<feature type="chain" id="PRO_5005591593" evidence="1">
    <location>
        <begin position="19"/>
        <end position="41"/>
    </location>
</feature>
<reference evidence="3" key="1">
    <citation type="submission" date="2015-07" db="EMBL/GenBank/DDBJ databases">
        <title>Genome sequencing of Sunxiuqinia dokdonensis strain SK.</title>
        <authorList>
            <person name="Ahn S."/>
            <person name="Kim B.-C."/>
        </authorList>
    </citation>
    <scope>NUCLEOTIDE SEQUENCE [LARGE SCALE GENOMIC DNA]</scope>
    <source>
        <strain evidence="3">SK</strain>
    </source>
</reference>
<evidence type="ECO:0000256" key="1">
    <source>
        <dbReference type="SAM" id="SignalP"/>
    </source>
</evidence>
<feature type="signal peptide" evidence="1">
    <location>
        <begin position="1"/>
        <end position="18"/>
    </location>
</feature>
<proteinExistence type="predicted"/>
<dbReference type="AlphaFoldDB" id="A0A0L8VCR1"/>
<accession>A0A0L8VCR1</accession>
<keyword evidence="1" id="KW-0732">Signal</keyword>
<comment type="caution">
    <text evidence="2">The sequence shown here is derived from an EMBL/GenBank/DDBJ whole genome shotgun (WGS) entry which is preliminary data.</text>
</comment>
<protein>
    <submittedName>
        <fullName evidence="2">Uncharacterized protein</fullName>
    </submittedName>
</protein>
<gene>
    <name evidence="2" type="ORF">NC99_09470</name>
</gene>
<evidence type="ECO:0000313" key="2">
    <source>
        <dbReference type="EMBL" id="KOH46236.1"/>
    </source>
</evidence>
<dbReference type="Proteomes" id="UP000036958">
    <property type="component" value="Unassembled WGS sequence"/>
</dbReference>
<dbReference type="EMBL" id="LGIA01000038">
    <property type="protein sequence ID" value="KOH46236.1"/>
    <property type="molecule type" value="Genomic_DNA"/>
</dbReference>